<dbReference type="Gene3D" id="3.40.250.10">
    <property type="entry name" value="Rhodanese-like domain"/>
    <property type="match status" value="1"/>
</dbReference>
<dbReference type="RefSeq" id="WP_379940507.1">
    <property type="nucleotide sequence ID" value="NZ_JBHTIB010000008.1"/>
</dbReference>
<keyword evidence="3" id="KW-1185">Reference proteome</keyword>
<dbReference type="SMART" id="SM00450">
    <property type="entry name" value="RHOD"/>
    <property type="match status" value="1"/>
</dbReference>
<organism evidence="2 3">
    <name type="scientific">Mariniflexile aquimaris</name>
    <dbReference type="NCBI Taxonomy" id="881009"/>
    <lineage>
        <taxon>Bacteria</taxon>
        <taxon>Pseudomonadati</taxon>
        <taxon>Bacteroidota</taxon>
        <taxon>Flavobacteriia</taxon>
        <taxon>Flavobacteriales</taxon>
        <taxon>Flavobacteriaceae</taxon>
        <taxon>Mariniflexile</taxon>
    </lineage>
</organism>
<gene>
    <name evidence="2" type="ORF">ACFQ0I_06410</name>
</gene>
<sequence>MIYKKLLMCFIICTAIFGCKEAVNKEHVKDISSKELLKIIESGDVQLIDVRTPAEFNEGYIENAKNVNFASPSFAKDITTLDKDKPVIIYCRSGNRSGKSVKDFINAGFTKIYDFNGGILEWKSEGLPLVTDTP</sequence>
<dbReference type="InterPro" id="IPR036873">
    <property type="entry name" value="Rhodanese-like_dom_sf"/>
</dbReference>
<evidence type="ECO:0000313" key="3">
    <source>
        <dbReference type="Proteomes" id="UP001597011"/>
    </source>
</evidence>
<dbReference type="Pfam" id="PF00581">
    <property type="entry name" value="Rhodanese"/>
    <property type="match status" value="1"/>
</dbReference>
<name>A0ABW3BQL5_9FLAO</name>
<reference evidence="3" key="1">
    <citation type="journal article" date="2019" name="Int. J. Syst. Evol. Microbiol.">
        <title>The Global Catalogue of Microorganisms (GCM) 10K type strain sequencing project: providing services to taxonomists for standard genome sequencing and annotation.</title>
        <authorList>
            <consortium name="The Broad Institute Genomics Platform"/>
            <consortium name="The Broad Institute Genome Sequencing Center for Infectious Disease"/>
            <person name="Wu L."/>
            <person name="Ma J."/>
        </authorList>
    </citation>
    <scope>NUCLEOTIDE SEQUENCE [LARGE SCALE GENOMIC DNA]</scope>
    <source>
        <strain evidence="3">CCUG 60529</strain>
    </source>
</reference>
<evidence type="ECO:0000313" key="2">
    <source>
        <dbReference type="EMBL" id="MFD0835390.1"/>
    </source>
</evidence>
<accession>A0ABW3BQL5</accession>
<dbReference type="InterPro" id="IPR050229">
    <property type="entry name" value="GlpE_sulfurtransferase"/>
</dbReference>
<dbReference type="PROSITE" id="PS50206">
    <property type="entry name" value="RHODANESE_3"/>
    <property type="match status" value="1"/>
</dbReference>
<protein>
    <submittedName>
        <fullName evidence="2">Rhodanese-like domain-containing protein</fullName>
    </submittedName>
</protein>
<proteinExistence type="predicted"/>
<dbReference type="InterPro" id="IPR001763">
    <property type="entry name" value="Rhodanese-like_dom"/>
</dbReference>
<dbReference type="PANTHER" id="PTHR43031">
    <property type="entry name" value="FAD-DEPENDENT OXIDOREDUCTASE"/>
    <property type="match status" value="1"/>
</dbReference>
<dbReference type="SUPFAM" id="SSF52821">
    <property type="entry name" value="Rhodanese/Cell cycle control phosphatase"/>
    <property type="match status" value="1"/>
</dbReference>
<dbReference type="PANTHER" id="PTHR43031:SF18">
    <property type="entry name" value="RHODANESE-RELATED SULFURTRANSFERASES"/>
    <property type="match status" value="1"/>
</dbReference>
<feature type="domain" description="Rhodanese" evidence="1">
    <location>
        <begin position="41"/>
        <end position="131"/>
    </location>
</feature>
<dbReference type="EMBL" id="JBHTIB010000008">
    <property type="protein sequence ID" value="MFD0835390.1"/>
    <property type="molecule type" value="Genomic_DNA"/>
</dbReference>
<dbReference type="CDD" id="cd00158">
    <property type="entry name" value="RHOD"/>
    <property type="match status" value="1"/>
</dbReference>
<dbReference type="PROSITE" id="PS51257">
    <property type="entry name" value="PROKAR_LIPOPROTEIN"/>
    <property type="match status" value="1"/>
</dbReference>
<evidence type="ECO:0000259" key="1">
    <source>
        <dbReference type="PROSITE" id="PS50206"/>
    </source>
</evidence>
<comment type="caution">
    <text evidence="2">The sequence shown here is derived from an EMBL/GenBank/DDBJ whole genome shotgun (WGS) entry which is preliminary data.</text>
</comment>
<dbReference type="Proteomes" id="UP001597011">
    <property type="component" value="Unassembled WGS sequence"/>
</dbReference>